<accession>A0A0D2M0K9</accession>
<dbReference type="GeneID" id="25730332"/>
<dbReference type="InterPro" id="IPR004843">
    <property type="entry name" value="Calcineurin-like_PHP"/>
</dbReference>
<proteinExistence type="predicted"/>
<name>A0A0D2M0K9_9CHLO</name>
<dbReference type="GO" id="GO:0016787">
    <property type="term" value="F:hydrolase activity"/>
    <property type="evidence" value="ECO:0007669"/>
    <property type="project" value="InterPro"/>
</dbReference>
<dbReference type="KEGG" id="mng:MNEG_12921"/>
<dbReference type="OrthoDB" id="547181at2759"/>
<reference evidence="2 3" key="1">
    <citation type="journal article" date="2013" name="BMC Genomics">
        <title>Reconstruction of the lipid metabolism for the microalga Monoraphidium neglectum from its genome sequence reveals characteristics suitable for biofuel production.</title>
        <authorList>
            <person name="Bogen C."/>
            <person name="Al-Dilaimi A."/>
            <person name="Albersmeier A."/>
            <person name="Wichmann J."/>
            <person name="Grundmann M."/>
            <person name="Rupp O."/>
            <person name="Lauersen K.J."/>
            <person name="Blifernez-Klassen O."/>
            <person name="Kalinowski J."/>
            <person name="Goesmann A."/>
            <person name="Mussgnug J.H."/>
            <person name="Kruse O."/>
        </authorList>
    </citation>
    <scope>NUCLEOTIDE SEQUENCE [LARGE SCALE GENOMIC DNA]</scope>
    <source>
        <strain evidence="2 3">SAG 48.87</strain>
    </source>
</reference>
<sequence length="360" mass="37658">MSQTAVATLGNNNMPGGLQRNIAARDWGNQCGDDTRLKPYLDYFAAIGVTQSVYDVRVTSDIHLFMLDSDCNEPMGRNSTSQQADWLKGALAASDAPLKLVLLHHAPFSSSLYGSDPEMQWPFEEWGADAVLAAHDHTYERLLNPRGLAGRDGFPYFVNGLGGAPRFPFKSILPSSKARYNGKNGAMLLTSRAVTSGDVIRYELDVAFYAAGGAAGGGGPGAGATAAAPRDCYRIIKTMGASLGGVTTTYAAGCPSAGDEFSLLTNRLAFLSAPSPGQAWSYYVGGKLPPTSKSGATWVSVGFDDSAWPSGPAPLGYGADPPGGSGWATALATNTAASGARYYYLRALVCLSIEAAAQPT</sequence>
<evidence type="ECO:0000259" key="1">
    <source>
        <dbReference type="Pfam" id="PF00149"/>
    </source>
</evidence>
<dbReference type="Proteomes" id="UP000054498">
    <property type="component" value="Unassembled WGS sequence"/>
</dbReference>
<dbReference type="InterPro" id="IPR029052">
    <property type="entry name" value="Metallo-depent_PP-like"/>
</dbReference>
<evidence type="ECO:0000313" key="2">
    <source>
        <dbReference type="EMBL" id="KIY95041.1"/>
    </source>
</evidence>
<evidence type="ECO:0000313" key="3">
    <source>
        <dbReference type="Proteomes" id="UP000054498"/>
    </source>
</evidence>
<dbReference type="AlphaFoldDB" id="A0A0D2M0K9"/>
<keyword evidence="3" id="KW-1185">Reference proteome</keyword>
<dbReference type="SUPFAM" id="SSF56300">
    <property type="entry name" value="Metallo-dependent phosphatases"/>
    <property type="match status" value="1"/>
</dbReference>
<protein>
    <submittedName>
        <fullName evidence="2">Alkaline phosphatase</fullName>
    </submittedName>
</protein>
<dbReference type="Pfam" id="PF00149">
    <property type="entry name" value="Metallophos"/>
    <property type="match status" value="1"/>
</dbReference>
<gene>
    <name evidence="2" type="ORF">MNEG_12921</name>
</gene>
<dbReference type="EMBL" id="KK103734">
    <property type="protein sequence ID" value="KIY95041.1"/>
    <property type="molecule type" value="Genomic_DNA"/>
</dbReference>
<dbReference type="RefSeq" id="XP_013894061.1">
    <property type="nucleotide sequence ID" value="XM_014038607.1"/>
</dbReference>
<feature type="domain" description="Calcineurin-like phosphoesterase" evidence="1">
    <location>
        <begin position="7"/>
        <end position="139"/>
    </location>
</feature>
<organism evidence="2 3">
    <name type="scientific">Monoraphidium neglectum</name>
    <dbReference type="NCBI Taxonomy" id="145388"/>
    <lineage>
        <taxon>Eukaryota</taxon>
        <taxon>Viridiplantae</taxon>
        <taxon>Chlorophyta</taxon>
        <taxon>core chlorophytes</taxon>
        <taxon>Chlorophyceae</taxon>
        <taxon>CS clade</taxon>
        <taxon>Sphaeropleales</taxon>
        <taxon>Selenastraceae</taxon>
        <taxon>Monoraphidium</taxon>
    </lineage>
</organism>
<dbReference type="Gene3D" id="3.60.21.10">
    <property type="match status" value="1"/>
</dbReference>